<evidence type="ECO:0000313" key="2">
    <source>
        <dbReference type="EMBL" id="GHD26553.1"/>
    </source>
</evidence>
<keyword evidence="3" id="KW-1185">Reference proteome</keyword>
<keyword evidence="1" id="KW-0732">Signal</keyword>
<name>A0ABQ3GN32_9GAMM</name>
<evidence type="ECO:0000256" key="1">
    <source>
        <dbReference type="SAM" id="SignalP"/>
    </source>
</evidence>
<evidence type="ECO:0008006" key="4">
    <source>
        <dbReference type="Google" id="ProtNLM"/>
    </source>
</evidence>
<protein>
    <recommendedName>
        <fullName evidence="4">Lipoprotein</fullName>
    </recommendedName>
</protein>
<dbReference type="EMBL" id="BMZR01000001">
    <property type="protein sequence ID" value="GHD26553.1"/>
    <property type="molecule type" value="Genomic_DNA"/>
</dbReference>
<dbReference type="RefSeq" id="WP_189580816.1">
    <property type="nucleotide sequence ID" value="NZ_BMZR01000001.1"/>
</dbReference>
<organism evidence="2 3">
    <name type="scientific">Psychrobacter glaciei</name>
    <dbReference type="NCBI Taxonomy" id="619771"/>
    <lineage>
        <taxon>Bacteria</taxon>
        <taxon>Pseudomonadati</taxon>
        <taxon>Pseudomonadota</taxon>
        <taxon>Gammaproteobacteria</taxon>
        <taxon>Moraxellales</taxon>
        <taxon>Moraxellaceae</taxon>
        <taxon>Psychrobacter</taxon>
    </lineage>
</organism>
<feature type="signal peptide" evidence="1">
    <location>
        <begin position="1"/>
        <end position="24"/>
    </location>
</feature>
<sequence>MNLSKNIYKTVSALLITLCLPACQEDTEVYQTLCVDSDTTIKNDIPKKGILWSLAKDDIKHLIPMLTKESPRNIYVMNSITTCEMTFEDIEVDKSICNVTLNAGAYGHAECNNGSKFSFGCYEKDCDQYFLFPFKDEGGVDLEPRHLDLREPISGKTHVENYKKYLDTMNKKSVKNKLAVKVYFENSNLDKSSYVIRYVDKASPLKNSIQEYLNGLTPEEQKLGFESSNFGNNSSIVKIEDNIAKIHFTADNLATDLRSPQQVIDFSHSIYMIADQFETVNETEICVNDTYNYQMAFLANEEPIDCPF</sequence>
<feature type="chain" id="PRO_5045158503" description="Lipoprotein" evidence="1">
    <location>
        <begin position="25"/>
        <end position="308"/>
    </location>
</feature>
<reference evidence="3" key="1">
    <citation type="journal article" date="2019" name="Int. J. Syst. Evol. Microbiol.">
        <title>The Global Catalogue of Microorganisms (GCM) 10K type strain sequencing project: providing services to taxonomists for standard genome sequencing and annotation.</title>
        <authorList>
            <consortium name="The Broad Institute Genomics Platform"/>
            <consortium name="The Broad Institute Genome Sequencing Center for Infectious Disease"/>
            <person name="Wu L."/>
            <person name="Ma J."/>
        </authorList>
    </citation>
    <scope>NUCLEOTIDE SEQUENCE [LARGE SCALE GENOMIC DNA]</scope>
    <source>
        <strain evidence="3">KCTC 42280</strain>
    </source>
</reference>
<gene>
    <name evidence="2" type="ORF">GCM10016272_03550</name>
</gene>
<dbReference type="Proteomes" id="UP000610203">
    <property type="component" value="Unassembled WGS sequence"/>
</dbReference>
<comment type="caution">
    <text evidence="2">The sequence shown here is derived from an EMBL/GenBank/DDBJ whole genome shotgun (WGS) entry which is preliminary data.</text>
</comment>
<accession>A0ABQ3GN32</accession>
<evidence type="ECO:0000313" key="3">
    <source>
        <dbReference type="Proteomes" id="UP000610203"/>
    </source>
</evidence>
<proteinExistence type="predicted"/>